<feature type="transmembrane region" description="Helical" evidence="1">
    <location>
        <begin position="97"/>
        <end position="119"/>
    </location>
</feature>
<name>A0ABT8GUD0_9BACL</name>
<dbReference type="EMBL" id="JAUHTQ010000015">
    <property type="protein sequence ID" value="MDN4495030.1"/>
    <property type="molecule type" value="Genomic_DNA"/>
</dbReference>
<organism evidence="3 4">
    <name type="scientific">Ureibacillus aquaedulcis</name>
    <dbReference type="NCBI Taxonomy" id="3058421"/>
    <lineage>
        <taxon>Bacteria</taxon>
        <taxon>Bacillati</taxon>
        <taxon>Bacillota</taxon>
        <taxon>Bacilli</taxon>
        <taxon>Bacillales</taxon>
        <taxon>Caryophanaceae</taxon>
        <taxon>Ureibacillus</taxon>
    </lineage>
</organism>
<feature type="transmembrane region" description="Helical" evidence="1">
    <location>
        <begin position="243"/>
        <end position="262"/>
    </location>
</feature>
<evidence type="ECO:0000259" key="2">
    <source>
        <dbReference type="Pfam" id="PF02517"/>
    </source>
</evidence>
<keyword evidence="1" id="KW-0812">Transmembrane</keyword>
<keyword evidence="3" id="KW-0482">Metalloprotease</keyword>
<keyword evidence="3" id="KW-0645">Protease</keyword>
<reference evidence="3" key="1">
    <citation type="submission" date="2023-07" db="EMBL/GenBank/DDBJ databases">
        <title>Ureibacillus sp. isolated from freshwater well.</title>
        <authorList>
            <person name="Kirdat K."/>
            <person name="Bhatt A."/>
            <person name="Teware R."/>
            <person name="Bhavsar Y."/>
            <person name="Yadav A."/>
        </authorList>
    </citation>
    <scope>NUCLEOTIDE SEQUENCE</scope>
    <source>
        <strain evidence="3">BA0131</strain>
    </source>
</reference>
<dbReference type="Pfam" id="PF02517">
    <property type="entry name" value="Rce1-like"/>
    <property type="match status" value="1"/>
</dbReference>
<dbReference type="RefSeq" id="WP_301139352.1">
    <property type="nucleotide sequence ID" value="NZ_JAUHTQ010000015.1"/>
</dbReference>
<keyword evidence="4" id="KW-1185">Reference proteome</keyword>
<dbReference type="EC" id="3.4.-.-" evidence="3"/>
<keyword evidence="1" id="KW-1133">Transmembrane helix</keyword>
<dbReference type="GO" id="GO:0008237">
    <property type="term" value="F:metallopeptidase activity"/>
    <property type="evidence" value="ECO:0007669"/>
    <property type="project" value="UniProtKB-KW"/>
</dbReference>
<accession>A0ABT8GUD0</accession>
<feature type="domain" description="CAAX prenyl protease 2/Lysostaphin resistance protein A-like" evidence="2">
    <location>
        <begin position="142"/>
        <end position="250"/>
    </location>
</feature>
<sequence length="263" mass="29939">MKKIDLKISLLFSVICLIGGFFVLPYQIENLQHTFPQESDRLLETMPLPYSLLLAVSSIQISILAFILSFAGIKLARKTGFSLKIIDEFFQKEKIRVEAGSVLLAVVFGVMTAFVLVVMDRFYFQKQIEILGELQSGFSLNGLLAGVFYGGVFEEIMLRLFFMSLIVWLMMKLFKGNKNRLPNAYYWIAIMIASLVFAAGHLPATNMIFGELTPLLIVRCFLLNGIGGLFFGYLYWKKGFEYAVIAHMFTHISLQLLFIPIFY</sequence>
<comment type="caution">
    <text evidence="3">The sequence shown here is derived from an EMBL/GenBank/DDBJ whole genome shotgun (WGS) entry which is preliminary data.</text>
</comment>
<protein>
    <submittedName>
        <fullName evidence="3">CPBP family intramembrane metalloprotease</fullName>
        <ecNumber evidence="3">3.4.-.-</ecNumber>
    </submittedName>
</protein>
<keyword evidence="3" id="KW-0378">Hydrolase</keyword>
<dbReference type="InterPro" id="IPR003675">
    <property type="entry name" value="Rce1/LyrA-like_dom"/>
</dbReference>
<evidence type="ECO:0000256" key="1">
    <source>
        <dbReference type="SAM" id="Phobius"/>
    </source>
</evidence>
<gene>
    <name evidence="3" type="ORF">QYB95_15865</name>
</gene>
<feature type="transmembrane region" description="Helical" evidence="1">
    <location>
        <begin position="156"/>
        <end position="174"/>
    </location>
</feature>
<feature type="transmembrane region" description="Helical" evidence="1">
    <location>
        <begin position="48"/>
        <end position="76"/>
    </location>
</feature>
<feature type="transmembrane region" description="Helical" evidence="1">
    <location>
        <begin position="216"/>
        <end position="236"/>
    </location>
</feature>
<feature type="transmembrane region" description="Helical" evidence="1">
    <location>
        <begin position="186"/>
        <end position="204"/>
    </location>
</feature>
<proteinExistence type="predicted"/>
<evidence type="ECO:0000313" key="4">
    <source>
        <dbReference type="Proteomes" id="UP001172743"/>
    </source>
</evidence>
<evidence type="ECO:0000313" key="3">
    <source>
        <dbReference type="EMBL" id="MDN4495030.1"/>
    </source>
</evidence>
<keyword evidence="1" id="KW-0472">Membrane</keyword>
<feature type="transmembrane region" description="Helical" evidence="1">
    <location>
        <begin position="9"/>
        <end position="28"/>
    </location>
</feature>
<dbReference type="Proteomes" id="UP001172743">
    <property type="component" value="Unassembled WGS sequence"/>
</dbReference>